<accession>A0ABS8QAJ9</accession>
<sequence length="51" mass="5585">MVDARFRVRRADGAWRLMAVRAAPLVGADGRIRKWVGLNVEVDEGAPPDPA</sequence>
<comment type="caution">
    <text evidence="1">The sequence shown here is derived from an EMBL/GenBank/DDBJ whole genome shotgun (WGS) entry which is preliminary data.</text>
</comment>
<dbReference type="EMBL" id="JAJNOC010000008">
    <property type="protein sequence ID" value="MCD2518777.1"/>
    <property type="molecule type" value="Genomic_DNA"/>
</dbReference>
<gene>
    <name evidence="1" type="ORF">LQ564_20980</name>
</gene>
<name>A0ABS8QAJ9_9BURK</name>
<dbReference type="Proteomes" id="UP001179361">
    <property type="component" value="Unassembled WGS sequence"/>
</dbReference>
<keyword evidence="2" id="KW-1185">Reference proteome</keyword>
<dbReference type="InterPro" id="IPR035965">
    <property type="entry name" value="PAS-like_dom_sf"/>
</dbReference>
<dbReference type="SUPFAM" id="SSF55785">
    <property type="entry name" value="PYP-like sensor domain (PAS domain)"/>
    <property type="match status" value="1"/>
</dbReference>
<organism evidence="1 2">
    <name type="scientific">Massilia phyllostachyos</name>
    <dbReference type="NCBI Taxonomy" id="2898585"/>
    <lineage>
        <taxon>Bacteria</taxon>
        <taxon>Pseudomonadati</taxon>
        <taxon>Pseudomonadota</taxon>
        <taxon>Betaproteobacteria</taxon>
        <taxon>Burkholderiales</taxon>
        <taxon>Oxalobacteraceae</taxon>
        <taxon>Telluria group</taxon>
        <taxon>Massilia</taxon>
    </lineage>
</organism>
<protein>
    <submittedName>
        <fullName evidence="1">PAS domain-containing protein</fullName>
    </submittedName>
</protein>
<dbReference type="Gene3D" id="3.30.450.20">
    <property type="entry name" value="PAS domain"/>
    <property type="match status" value="1"/>
</dbReference>
<proteinExistence type="predicted"/>
<reference evidence="1" key="1">
    <citation type="submission" date="2021-11" db="EMBL/GenBank/DDBJ databases">
        <title>The complete genome of Massilia sp sp. G4R7.</title>
        <authorList>
            <person name="Liu L."/>
            <person name="Yue J."/>
            <person name="Yuan J."/>
            <person name="Yang F."/>
            <person name="Li L."/>
        </authorList>
    </citation>
    <scope>NUCLEOTIDE SEQUENCE</scope>
    <source>
        <strain evidence="1">G4R7</strain>
    </source>
</reference>
<evidence type="ECO:0000313" key="1">
    <source>
        <dbReference type="EMBL" id="MCD2518777.1"/>
    </source>
</evidence>
<evidence type="ECO:0000313" key="2">
    <source>
        <dbReference type="Proteomes" id="UP001179361"/>
    </source>
</evidence>